<comment type="caution">
    <text evidence="1">The sequence shown here is derived from an EMBL/GenBank/DDBJ whole genome shotgun (WGS) entry which is preliminary data.</text>
</comment>
<organism evidence="1 2">
    <name type="scientific">Zalaria obscura</name>
    <dbReference type="NCBI Taxonomy" id="2024903"/>
    <lineage>
        <taxon>Eukaryota</taxon>
        <taxon>Fungi</taxon>
        <taxon>Dikarya</taxon>
        <taxon>Ascomycota</taxon>
        <taxon>Pezizomycotina</taxon>
        <taxon>Dothideomycetes</taxon>
        <taxon>Dothideomycetidae</taxon>
        <taxon>Dothideales</taxon>
        <taxon>Zalariaceae</taxon>
        <taxon>Zalaria</taxon>
    </lineage>
</organism>
<reference evidence="1" key="1">
    <citation type="submission" date="2024-02" db="EMBL/GenBank/DDBJ databases">
        <title>Metagenome Assembled Genome of Zalaria obscura JY119.</title>
        <authorList>
            <person name="Vighnesh L."/>
            <person name="Jagadeeshwari U."/>
            <person name="Venkata Ramana C."/>
            <person name="Sasikala C."/>
        </authorList>
    </citation>
    <scope>NUCLEOTIDE SEQUENCE</scope>
    <source>
        <strain evidence="1">JY119</strain>
    </source>
</reference>
<sequence length="1012" mass="113234">MLGRSPGYYLARRNTCCQSRWTPCAAWSTVTCWENRWTSVPSRRRTFSGSYPQYIQDEGSEQHYPPLVRWGKLRGNVATSQGLVSVEALDPSRITLRSLLGKIASDVKSRFKINSRGNVFLFLVTPAYADQCLQKHNGIQFLIENIWKQVEDGGAGAMKKAHSVVAVVDKIPRPYIMWGGTLPTADATDGFEGVAFAHLDSSGLHVNEGPGIESTEATASGSTRPNGPASLTFNINSTSSRVYSVEVPLANTIFRNGLTSTLIHNTFAVTTSSDGKMAWHKLATSQPNQLTVDMSLVPGGELLALPDSDMHLTLPIIPLTSAREVVGSMGNIIRTLRRGASRSSTSNLLPASQELEAAVQNYFKARSMAPEPVSVWALIVPKATMKRIADHVPTPETERQTSLDLFTLSSEQLEQLWKTRSPGWPSGRLVEPLTLLQEGVRFCKVTSGGGGWGKKAGLLSLEPDVAYVTKPESQEDQEGEIDSFSAMLNKHLSKHDEDFGQQIIETGDGVQFFIAPDSFTDYSSDEGGKEPQPHPKLFCYPHQGSLNFGVASSTMDQLPGEPGEQSEQPFLGRDRYRRYWRHFGALSEKGFALKITKQWKATKEPKEIMNQWNTDTEIEKFSRQRNTTPESEEITHTRLNITRSSLQFKFRNSKDPGWVRPLHDADVDARISREETQRPSNGINLTPTGRKEAPHSSRSLSDNTAASTLRERVDWYDNPNGARKSVTPPQLPHAMSKSNMPDISSVKPGQANSLFARRKRRFDHSGFSDLPCVESDTENRSTSTITQPPTTSHRHTTRSQKSATVVTRKPFRMGSRDEDGRPNFIIRRVRMGPDVPLIRKLDSDPRDEDASSQDSEGRELWEQIQLEISEGLGASFDEIHEDLSFPRPLASKQSGELVVKPDLVEKVVRKWADDAEVDVEEMGEEGMERVWDSEHGTCAKYLEYQMVIGKKVLEKRLADRFATWCSTWREEAERKRTLRIQRKVARKSKGSWDHGNKSPKKDSRYSFRIVTG</sequence>
<dbReference type="EMBL" id="JAMKPW020000008">
    <property type="protein sequence ID" value="KAK8215285.1"/>
    <property type="molecule type" value="Genomic_DNA"/>
</dbReference>
<dbReference type="Proteomes" id="UP001320706">
    <property type="component" value="Unassembled WGS sequence"/>
</dbReference>
<evidence type="ECO:0000313" key="2">
    <source>
        <dbReference type="Proteomes" id="UP001320706"/>
    </source>
</evidence>
<proteinExistence type="predicted"/>
<name>A0ACC3SKF8_9PEZI</name>
<keyword evidence="2" id="KW-1185">Reference proteome</keyword>
<gene>
    <name evidence="1" type="ORF">M8818_001906</name>
</gene>
<protein>
    <submittedName>
        <fullName evidence="1">Uncharacterized protein</fullName>
    </submittedName>
</protein>
<accession>A0ACC3SKF8</accession>
<evidence type="ECO:0000313" key="1">
    <source>
        <dbReference type="EMBL" id="KAK8215285.1"/>
    </source>
</evidence>